<accession>A0AAF0BHH1</accession>
<reference evidence="1" key="1">
    <citation type="submission" date="2023-01" db="EMBL/GenBank/DDBJ databases">
        <title>The genome sequence of Kordiimonadaceae bacterium 6D33.</title>
        <authorList>
            <person name="Liu Y."/>
        </authorList>
    </citation>
    <scope>NUCLEOTIDE SEQUENCE</scope>
    <source>
        <strain evidence="1">6D33</strain>
    </source>
</reference>
<keyword evidence="2" id="KW-1185">Reference proteome</keyword>
<dbReference type="Pfam" id="PF11324">
    <property type="entry name" value="DUF3126"/>
    <property type="match status" value="1"/>
</dbReference>
<name>A0AAF0BHH1_9PROT</name>
<dbReference type="AlphaFoldDB" id="A0AAF0BHH1"/>
<dbReference type="Proteomes" id="UP001217500">
    <property type="component" value="Chromosome"/>
</dbReference>
<sequence length="71" mass="8229">MNAKETTRLQAYLRDLFQSDGIVLKRRPNVSDSVEVMLDDEFIGVVYRDEDEGEVSYQFQMAIIEEDLPEA</sequence>
<protein>
    <submittedName>
        <fullName evidence="1">DUF3126 family protein</fullName>
    </submittedName>
</protein>
<gene>
    <name evidence="1" type="ORF">PH603_00655</name>
</gene>
<organism evidence="1 2">
    <name type="scientific">Gimibacter soli</name>
    <dbReference type="NCBI Taxonomy" id="3024400"/>
    <lineage>
        <taxon>Bacteria</taxon>
        <taxon>Pseudomonadati</taxon>
        <taxon>Pseudomonadota</taxon>
        <taxon>Alphaproteobacteria</taxon>
        <taxon>Kordiimonadales</taxon>
        <taxon>Temperatibacteraceae</taxon>
        <taxon>Gimibacter</taxon>
    </lineage>
</organism>
<dbReference type="InterPro" id="IPR021473">
    <property type="entry name" value="DUF3126"/>
</dbReference>
<evidence type="ECO:0000313" key="2">
    <source>
        <dbReference type="Proteomes" id="UP001217500"/>
    </source>
</evidence>
<evidence type="ECO:0000313" key="1">
    <source>
        <dbReference type="EMBL" id="WCL54268.1"/>
    </source>
</evidence>
<dbReference type="EMBL" id="CP116805">
    <property type="protein sequence ID" value="WCL54268.1"/>
    <property type="molecule type" value="Genomic_DNA"/>
</dbReference>
<dbReference type="KEGG" id="gso:PH603_00655"/>
<proteinExistence type="predicted"/>